<evidence type="ECO:0000256" key="1">
    <source>
        <dbReference type="SAM" id="MobiDB-lite"/>
    </source>
</evidence>
<evidence type="ECO:0000313" key="3">
    <source>
        <dbReference type="Proteomes" id="UP000068164"/>
    </source>
</evidence>
<gene>
    <name evidence="2" type="ORF">AS026_37830</name>
</gene>
<organism evidence="2 3">
    <name type="scientific">Rhizobium altiplani</name>
    <dbReference type="NCBI Taxonomy" id="1864509"/>
    <lineage>
        <taxon>Bacteria</taxon>
        <taxon>Pseudomonadati</taxon>
        <taxon>Pseudomonadota</taxon>
        <taxon>Alphaproteobacteria</taxon>
        <taxon>Hyphomicrobiales</taxon>
        <taxon>Rhizobiaceae</taxon>
        <taxon>Rhizobium/Agrobacterium group</taxon>
        <taxon>Rhizobium</taxon>
    </lineage>
</organism>
<dbReference type="Proteomes" id="UP000068164">
    <property type="component" value="Unassembled WGS sequence"/>
</dbReference>
<proteinExistence type="predicted"/>
<dbReference type="EMBL" id="LNCD01000055">
    <property type="protein sequence ID" value="KWV55139.1"/>
    <property type="molecule type" value="Genomic_DNA"/>
</dbReference>
<comment type="caution">
    <text evidence="2">The sequence shown here is derived from an EMBL/GenBank/DDBJ whole genome shotgun (WGS) entry which is preliminary data.</text>
</comment>
<sequence>MVRCFAREKQMDSRLRMAALAKLEKGFALPGEALLKREDLTIPDQCQRRRNSGIASRKRETRVQGNRRHFVSA</sequence>
<dbReference type="AlphaFoldDB" id="A0A109JUK3"/>
<feature type="region of interest" description="Disordered" evidence="1">
    <location>
        <begin position="46"/>
        <end position="73"/>
    </location>
</feature>
<protein>
    <submittedName>
        <fullName evidence="2">Uncharacterized protein</fullName>
    </submittedName>
</protein>
<evidence type="ECO:0000313" key="2">
    <source>
        <dbReference type="EMBL" id="KWV55139.1"/>
    </source>
</evidence>
<accession>A0A109JUK3</accession>
<name>A0A109JUK3_9HYPH</name>
<keyword evidence="3" id="KW-1185">Reference proteome</keyword>
<reference evidence="2 3" key="1">
    <citation type="submission" date="2015-11" db="EMBL/GenBank/DDBJ databases">
        <title>Draft Genome Sequence of the Strain BR 10423 (Rhizobium sp.) isolated from nodules of Mimosa pudica.</title>
        <authorList>
            <person name="Barauna A.C."/>
            <person name="Zilli J.E."/>
            <person name="Simoes-Araujo J.L."/>
            <person name="Reis V.M."/>
            <person name="James E.K."/>
            <person name="Reis F.B.Jr."/>
            <person name="Rouws L.F."/>
            <person name="Passos S.R."/>
            <person name="Gois S.R."/>
        </authorList>
    </citation>
    <scope>NUCLEOTIDE SEQUENCE [LARGE SCALE GENOMIC DNA]</scope>
    <source>
        <strain evidence="2 3">BR10423</strain>
    </source>
</reference>